<name>A0ABQ5U1B7_9PROT</name>
<proteinExistence type="predicted"/>
<accession>A0ABQ5U1B7</accession>
<dbReference type="PANTHER" id="PTHR11360:SF284">
    <property type="entry name" value="EG:103B4.3 PROTEIN-RELATED"/>
    <property type="match status" value="1"/>
</dbReference>
<feature type="transmembrane region" description="Helical" evidence="4">
    <location>
        <begin position="282"/>
        <end position="301"/>
    </location>
</feature>
<feature type="domain" description="Major facilitator superfamily (MFS) profile" evidence="5">
    <location>
        <begin position="1"/>
        <end position="398"/>
    </location>
</feature>
<dbReference type="InterPro" id="IPR036259">
    <property type="entry name" value="MFS_trans_sf"/>
</dbReference>
<dbReference type="PANTHER" id="PTHR11360">
    <property type="entry name" value="MONOCARBOXYLATE TRANSPORTER"/>
    <property type="match status" value="1"/>
</dbReference>
<evidence type="ECO:0000256" key="4">
    <source>
        <dbReference type="SAM" id="Phobius"/>
    </source>
</evidence>
<evidence type="ECO:0000313" key="7">
    <source>
        <dbReference type="Proteomes" id="UP001161409"/>
    </source>
</evidence>
<feature type="transmembrane region" description="Helical" evidence="4">
    <location>
        <begin position="128"/>
        <end position="152"/>
    </location>
</feature>
<feature type="transmembrane region" description="Helical" evidence="4">
    <location>
        <begin position="43"/>
        <end position="64"/>
    </location>
</feature>
<dbReference type="RefSeq" id="WP_169559474.1">
    <property type="nucleotide sequence ID" value="NZ_BSNF01000001.1"/>
</dbReference>
<reference evidence="6" key="1">
    <citation type="journal article" date="2014" name="Int. J. Syst. Evol. Microbiol.">
        <title>Complete genome of a new Firmicutes species belonging to the dominant human colonic microbiota ('Ruminococcus bicirculans') reveals two chromosomes and a selective capacity to utilize plant glucans.</title>
        <authorList>
            <consortium name="NISC Comparative Sequencing Program"/>
            <person name="Wegmann U."/>
            <person name="Louis P."/>
            <person name="Goesmann A."/>
            <person name="Henrissat B."/>
            <person name="Duncan S.H."/>
            <person name="Flint H.J."/>
        </authorList>
    </citation>
    <scope>NUCLEOTIDE SEQUENCE</scope>
    <source>
        <strain evidence="6">NBRC 103408</strain>
    </source>
</reference>
<evidence type="ECO:0000256" key="1">
    <source>
        <dbReference type="ARBA" id="ARBA00022692"/>
    </source>
</evidence>
<feature type="transmembrane region" description="Helical" evidence="4">
    <location>
        <begin position="71"/>
        <end position="90"/>
    </location>
</feature>
<keyword evidence="7" id="KW-1185">Reference proteome</keyword>
<feature type="transmembrane region" description="Helical" evidence="4">
    <location>
        <begin position="164"/>
        <end position="182"/>
    </location>
</feature>
<gene>
    <name evidence="6" type="ORF">GCM10007924_06970</name>
</gene>
<evidence type="ECO:0000256" key="3">
    <source>
        <dbReference type="ARBA" id="ARBA00023136"/>
    </source>
</evidence>
<dbReference type="PROSITE" id="PS50850">
    <property type="entry name" value="MFS"/>
    <property type="match status" value="1"/>
</dbReference>
<dbReference type="Gene3D" id="1.20.1250.20">
    <property type="entry name" value="MFS general substrate transporter like domains"/>
    <property type="match status" value="1"/>
</dbReference>
<feature type="transmembrane region" description="Helical" evidence="4">
    <location>
        <begin position="307"/>
        <end position="327"/>
    </location>
</feature>
<keyword evidence="3 4" id="KW-0472">Membrane</keyword>
<dbReference type="Pfam" id="PF07690">
    <property type="entry name" value="MFS_1"/>
    <property type="match status" value="1"/>
</dbReference>
<evidence type="ECO:0000256" key="2">
    <source>
        <dbReference type="ARBA" id="ARBA00022989"/>
    </source>
</evidence>
<sequence length="401" mass="43078">MLSISIVVICFVLSLITRMAPEHFPNLVSPLIDEFSWSRSSVTSIYSVCALSTGLSGPIAGFLFDRLGPRNIFTIGLLSGGSGLVLAGYSNNLWSFYIGLGVMVGFATACCGNVPTSALVSRWFKTKLPLAMSVVFSSLGAGSFAGLFGSQLLISTFGWRQAEIILGCFLLAMIPILLALPWKTLAAGSRLHVESRAAEMNASRPRNTLSSAIRTTNFWGLFLVFFVTANGIYSIMIQSVTYLIDHQLTPVDASLHVGLTGLFIPIGMITCGYLLTRYRVSVVAIGTFVTTISGALFLWSFDDPGEIWKLYLFVALFGLTMGTRAPINGSVAARFFAGPNFGSIYGFIYIGGGLGTATGSFLSGWIFDTTGSYSAVFLFSLTCLISGALPFLLVKDIRTIR</sequence>
<feature type="transmembrane region" description="Helical" evidence="4">
    <location>
        <begin position="373"/>
        <end position="394"/>
    </location>
</feature>
<dbReference type="InterPro" id="IPR020846">
    <property type="entry name" value="MFS_dom"/>
</dbReference>
<comment type="caution">
    <text evidence="6">The sequence shown here is derived from an EMBL/GenBank/DDBJ whole genome shotgun (WGS) entry which is preliminary data.</text>
</comment>
<reference evidence="6" key="2">
    <citation type="submission" date="2023-01" db="EMBL/GenBank/DDBJ databases">
        <title>Draft genome sequence of Sneathiella chinensis strain NBRC 103408.</title>
        <authorList>
            <person name="Sun Q."/>
            <person name="Mori K."/>
        </authorList>
    </citation>
    <scope>NUCLEOTIDE SEQUENCE</scope>
    <source>
        <strain evidence="6">NBRC 103408</strain>
    </source>
</reference>
<feature type="transmembrane region" description="Helical" evidence="4">
    <location>
        <begin position="347"/>
        <end position="367"/>
    </location>
</feature>
<evidence type="ECO:0000259" key="5">
    <source>
        <dbReference type="PROSITE" id="PS50850"/>
    </source>
</evidence>
<feature type="transmembrane region" description="Helical" evidence="4">
    <location>
        <begin position="96"/>
        <end position="116"/>
    </location>
</feature>
<organism evidence="6 7">
    <name type="scientific">Sneathiella chinensis</name>
    <dbReference type="NCBI Taxonomy" id="349750"/>
    <lineage>
        <taxon>Bacteria</taxon>
        <taxon>Pseudomonadati</taxon>
        <taxon>Pseudomonadota</taxon>
        <taxon>Alphaproteobacteria</taxon>
        <taxon>Sneathiellales</taxon>
        <taxon>Sneathiellaceae</taxon>
        <taxon>Sneathiella</taxon>
    </lineage>
</organism>
<dbReference type="EMBL" id="BSNF01000001">
    <property type="protein sequence ID" value="GLQ05476.1"/>
    <property type="molecule type" value="Genomic_DNA"/>
</dbReference>
<dbReference type="InterPro" id="IPR011701">
    <property type="entry name" value="MFS"/>
</dbReference>
<protein>
    <submittedName>
        <fullName evidence="6">MFS transporter</fullName>
    </submittedName>
</protein>
<keyword evidence="2 4" id="KW-1133">Transmembrane helix</keyword>
<feature type="transmembrane region" description="Helical" evidence="4">
    <location>
        <begin position="256"/>
        <end position="275"/>
    </location>
</feature>
<dbReference type="SUPFAM" id="SSF103473">
    <property type="entry name" value="MFS general substrate transporter"/>
    <property type="match status" value="1"/>
</dbReference>
<dbReference type="CDD" id="cd17355">
    <property type="entry name" value="MFS_YcxA_like"/>
    <property type="match status" value="1"/>
</dbReference>
<keyword evidence="1 4" id="KW-0812">Transmembrane</keyword>
<feature type="transmembrane region" description="Helical" evidence="4">
    <location>
        <begin position="218"/>
        <end position="244"/>
    </location>
</feature>
<dbReference type="InterPro" id="IPR050327">
    <property type="entry name" value="Proton-linked_MCT"/>
</dbReference>
<evidence type="ECO:0000313" key="6">
    <source>
        <dbReference type="EMBL" id="GLQ05476.1"/>
    </source>
</evidence>
<dbReference type="Proteomes" id="UP001161409">
    <property type="component" value="Unassembled WGS sequence"/>
</dbReference>